<dbReference type="CDD" id="cd00448">
    <property type="entry name" value="YjgF_YER057c_UK114_family"/>
    <property type="match status" value="1"/>
</dbReference>
<gene>
    <name evidence="2" type="ORF">MNBD_ACTINO02-1204</name>
</gene>
<dbReference type="GO" id="GO:0019239">
    <property type="term" value="F:deaminase activity"/>
    <property type="evidence" value="ECO:0007669"/>
    <property type="project" value="TreeGrafter"/>
</dbReference>
<comment type="similarity">
    <text evidence="1">Belongs to the RutC family.</text>
</comment>
<dbReference type="EMBL" id="UOEK01000260">
    <property type="protein sequence ID" value="VAW03469.1"/>
    <property type="molecule type" value="Genomic_DNA"/>
</dbReference>
<proteinExistence type="inferred from homology"/>
<dbReference type="InterPro" id="IPR019897">
    <property type="entry name" value="RidA_CS"/>
</dbReference>
<reference evidence="2" key="1">
    <citation type="submission" date="2018-06" db="EMBL/GenBank/DDBJ databases">
        <authorList>
            <person name="Zhirakovskaya E."/>
        </authorList>
    </citation>
    <scope>NUCLEOTIDE SEQUENCE</scope>
</reference>
<dbReference type="Pfam" id="PF01042">
    <property type="entry name" value="Ribonuc_L-PSP"/>
    <property type="match status" value="1"/>
</dbReference>
<evidence type="ECO:0000256" key="1">
    <source>
        <dbReference type="ARBA" id="ARBA00010552"/>
    </source>
</evidence>
<dbReference type="FunFam" id="3.30.1330.40:FF:000001">
    <property type="entry name" value="L-PSP family endoribonuclease"/>
    <property type="match status" value="1"/>
</dbReference>
<dbReference type="AlphaFoldDB" id="A0A3B0SSN8"/>
<evidence type="ECO:0000313" key="2">
    <source>
        <dbReference type="EMBL" id="VAW03469.1"/>
    </source>
</evidence>
<dbReference type="InterPro" id="IPR006175">
    <property type="entry name" value="YjgF/YER057c/UK114"/>
</dbReference>
<dbReference type="Gene3D" id="3.30.1330.40">
    <property type="entry name" value="RutC-like"/>
    <property type="match status" value="1"/>
</dbReference>
<dbReference type="NCBIfam" id="TIGR00004">
    <property type="entry name" value="Rid family detoxifying hydrolase"/>
    <property type="match status" value="1"/>
</dbReference>
<dbReference type="PROSITE" id="PS01094">
    <property type="entry name" value="UPF0076"/>
    <property type="match status" value="1"/>
</dbReference>
<dbReference type="InterPro" id="IPR035959">
    <property type="entry name" value="RutC-like_sf"/>
</dbReference>
<dbReference type="PANTHER" id="PTHR11803">
    <property type="entry name" value="2-IMINOBUTANOATE/2-IMINOPROPANOATE DEAMINASE RIDA"/>
    <property type="match status" value="1"/>
</dbReference>
<organism evidence="2">
    <name type="scientific">hydrothermal vent metagenome</name>
    <dbReference type="NCBI Taxonomy" id="652676"/>
    <lineage>
        <taxon>unclassified sequences</taxon>
        <taxon>metagenomes</taxon>
        <taxon>ecological metagenomes</taxon>
    </lineage>
</organism>
<name>A0A3B0SSN8_9ZZZZ</name>
<dbReference type="GO" id="GO:0005829">
    <property type="term" value="C:cytosol"/>
    <property type="evidence" value="ECO:0007669"/>
    <property type="project" value="TreeGrafter"/>
</dbReference>
<dbReference type="PANTHER" id="PTHR11803:SF39">
    <property type="entry name" value="2-IMINOBUTANOATE_2-IMINOPROPANOATE DEAMINASE"/>
    <property type="match status" value="1"/>
</dbReference>
<dbReference type="InterPro" id="IPR006056">
    <property type="entry name" value="RidA"/>
</dbReference>
<sequence length="126" mass="13151">MPKQIPDLPNAASPIGPYSVAAEANGFVYISGQIPVDPATGVGVEGDAAAQAKRVMENIALLLGDLGLGFTDVVKTTIFLTDMGDFAKVNAVYAERFPEDPPARSTVEVSALPGGYNVEIETIATR</sequence>
<dbReference type="SUPFAM" id="SSF55298">
    <property type="entry name" value="YjgF-like"/>
    <property type="match status" value="1"/>
</dbReference>
<protein>
    <submittedName>
        <fullName evidence="2">RidA/YER057c/UK114 superfamily protein</fullName>
    </submittedName>
</protein>
<accession>A0A3B0SSN8</accession>